<feature type="domain" description="Methyl-accepting transducer" evidence="4">
    <location>
        <begin position="120"/>
        <end position="371"/>
    </location>
</feature>
<dbReference type="Proteomes" id="UP000248132">
    <property type="component" value="Unassembled WGS sequence"/>
</dbReference>
<feature type="transmembrane region" description="Helical" evidence="3">
    <location>
        <begin position="34"/>
        <end position="58"/>
    </location>
</feature>
<evidence type="ECO:0000313" key="6">
    <source>
        <dbReference type="Proteomes" id="UP000248132"/>
    </source>
</evidence>
<dbReference type="Gene3D" id="1.10.287.950">
    <property type="entry name" value="Methyl-accepting chemotaxis protein"/>
    <property type="match status" value="1"/>
</dbReference>
<dbReference type="PROSITE" id="PS50111">
    <property type="entry name" value="CHEMOTAXIS_TRANSDUC_2"/>
    <property type="match status" value="1"/>
</dbReference>
<name>A0A318XR19_9FIRM</name>
<evidence type="ECO:0000256" key="1">
    <source>
        <dbReference type="ARBA" id="ARBA00023224"/>
    </source>
</evidence>
<gene>
    <name evidence="5" type="ORF">LY28_01301</name>
</gene>
<keyword evidence="6" id="KW-1185">Reference proteome</keyword>
<dbReference type="GO" id="GO:0007165">
    <property type="term" value="P:signal transduction"/>
    <property type="evidence" value="ECO:0007669"/>
    <property type="project" value="UniProtKB-KW"/>
</dbReference>
<dbReference type="InterPro" id="IPR004089">
    <property type="entry name" value="MCPsignal_dom"/>
</dbReference>
<accession>A0A318XR19</accession>
<evidence type="ECO:0000313" key="5">
    <source>
        <dbReference type="EMBL" id="PYG88452.1"/>
    </source>
</evidence>
<evidence type="ECO:0000259" key="4">
    <source>
        <dbReference type="PROSITE" id="PS50111"/>
    </source>
</evidence>
<protein>
    <submittedName>
        <fullName evidence="5">Methyl-accepting chemotaxis protein</fullName>
    </submittedName>
</protein>
<keyword evidence="3" id="KW-0812">Transmembrane</keyword>
<proteinExistence type="predicted"/>
<dbReference type="RefSeq" id="WP_110461356.1">
    <property type="nucleotide sequence ID" value="NZ_QKMR01000006.1"/>
</dbReference>
<comment type="caution">
    <text evidence="5">The sequence shown here is derived from an EMBL/GenBank/DDBJ whole genome shotgun (WGS) entry which is preliminary data.</text>
</comment>
<keyword evidence="3" id="KW-0472">Membrane</keyword>
<reference evidence="5 6" key="1">
    <citation type="submission" date="2018-06" db="EMBL/GenBank/DDBJ databases">
        <title>Genomic Encyclopedia of Type Strains, Phase I: the one thousand microbial genomes (KMG-I) project.</title>
        <authorList>
            <person name="Kyrpides N."/>
        </authorList>
    </citation>
    <scope>NUCLEOTIDE SEQUENCE [LARGE SCALE GENOMIC DNA]</scope>
    <source>
        <strain evidence="5 6">DSM 19573</strain>
    </source>
</reference>
<dbReference type="PANTHER" id="PTHR32089">
    <property type="entry name" value="METHYL-ACCEPTING CHEMOTAXIS PROTEIN MCPB"/>
    <property type="match status" value="1"/>
</dbReference>
<dbReference type="OrthoDB" id="5449717at2"/>
<dbReference type="EMBL" id="QKMR01000006">
    <property type="protein sequence ID" value="PYG88452.1"/>
    <property type="molecule type" value="Genomic_DNA"/>
</dbReference>
<keyword evidence="1 2" id="KW-0807">Transducer</keyword>
<dbReference type="AlphaFoldDB" id="A0A318XR19"/>
<dbReference type="PANTHER" id="PTHR32089:SF112">
    <property type="entry name" value="LYSOZYME-LIKE PROTEIN-RELATED"/>
    <property type="match status" value="1"/>
</dbReference>
<evidence type="ECO:0000256" key="3">
    <source>
        <dbReference type="SAM" id="Phobius"/>
    </source>
</evidence>
<sequence length="414" mass="44979">MSISKKIFVIVLCGILITCFGTAGNLLWDFSPLIFPVISWAFVIAIGLLLTFSISIPLKTIGKVVERTANFDLSHDKTYNKIKQRKDEIGFIAKNLSLARIALRDMLGLMQETSNHLINNTQEVENAALHLKEKTDDTLLTTEHISASMQQSAATTSQISNSTQEILQNINLISQNSEKGAVSANIISEHASEIKESAVLSAKNAEDIYMEVKQQLQKAMEQAAAVSQIEFLAQAILQITEQTNLLSLNAAIEAARAGEAGKGFAVVADEIRKLADQSSKTATDIKQVVRTVNESVDALTESAGVLLNFMDKDVLNDYQKLIKTGEQYYADSMQFSSMMNEFNDSSKAMNQSVSIIVNALEQVSASVSQSAGGVVSISVKTAEVAGKVSEVKSSTQNNLVSSKKLKDQVSKFTL</sequence>
<keyword evidence="3" id="KW-1133">Transmembrane helix</keyword>
<dbReference type="Pfam" id="PF00015">
    <property type="entry name" value="MCPsignal"/>
    <property type="match status" value="1"/>
</dbReference>
<evidence type="ECO:0000256" key="2">
    <source>
        <dbReference type="PROSITE-ProRule" id="PRU00284"/>
    </source>
</evidence>
<dbReference type="GO" id="GO:0016020">
    <property type="term" value="C:membrane"/>
    <property type="evidence" value="ECO:0007669"/>
    <property type="project" value="InterPro"/>
</dbReference>
<dbReference type="SMART" id="SM00283">
    <property type="entry name" value="MA"/>
    <property type="match status" value="1"/>
</dbReference>
<dbReference type="SUPFAM" id="SSF58104">
    <property type="entry name" value="Methyl-accepting chemotaxis protein (MCP) signaling domain"/>
    <property type="match status" value="1"/>
</dbReference>
<feature type="transmembrane region" description="Helical" evidence="3">
    <location>
        <begin position="7"/>
        <end position="28"/>
    </location>
</feature>
<organism evidence="5 6">
    <name type="scientific">Ruminiclostridium sufflavum DSM 19573</name>
    <dbReference type="NCBI Taxonomy" id="1121337"/>
    <lineage>
        <taxon>Bacteria</taxon>
        <taxon>Bacillati</taxon>
        <taxon>Bacillota</taxon>
        <taxon>Clostridia</taxon>
        <taxon>Eubacteriales</taxon>
        <taxon>Oscillospiraceae</taxon>
        <taxon>Ruminiclostridium</taxon>
    </lineage>
</organism>